<accession>A0A1H2G2U8</accession>
<organism evidence="1 2">
    <name type="scientific">Pseudomonas pohangensis</name>
    <dbReference type="NCBI Taxonomy" id="364197"/>
    <lineage>
        <taxon>Bacteria</taxon>
        <taxon>Pseudomonadati</taxon>
        <taxon>Pseudomonadota</taxon>
        <taxon>Gammaproteobacteria</taxon>
        <taxon>Pseudomonadales</taxon>
        <taxon>Pseudomonadaceae</taxon>
        <taxon>Pseudomonas</taxon>
    </lineage>
</organism>
<reference evidence="2" key="1">
    <citation type="submission" date="2016-10" db="EMBL/GenBank/DDBJ databases">
        <authorList>
            <person name="Varghese N."/>
            <person name="Submissions S."/>
        </authorList>
    </citation>
    <scope>NUCLEOTIDE SEQUENCE [LARGE SCALE GENOMIC DNA]</scope>
    <source>
        <strain evidence="2">DSM 17875</strain>
    </source>
</reference>
<dbReference type="RefSeq" id="WP_090194597.1">
    <property type="nucleotide sequence ID" value="NZ_LT629785.1"/>
</dbReference>
<gene>
    <name evidence="1" type="ORF">SAMN05216296_1993</name>
</gene>
<sequence>MNEATALPLIQHLSNQMRASKIERLERELAEAKASLGDDLAGPFVLALAIVAQVIRIESAYVVPSPITDEKAWEGAADWHLAVFTTDELPADTHIEIRNRLRDHGSKTIAGRVELIGPIEKNPEPLARACADGLKLEVPQ</sequence>
<dbReference type="EMBL" id="LT629785">
    <property type="protein sequence ID" value="SDU13855.1"/>
    <property type="molecule type" value="Genomic_DNA"/>
</dbReference>
<dbReference type="STRING" id="364197.SAMN05216296_1993"/>
<dbReference type="AlphaFoldDB" id="A0A1H2G2U8"/>
<proteinExistence type="predicted"/>
<keyword evidence="2" id="KW-1185">Reference proteome</keyword>
<dbReference type="OrthoDB" id="6866760at2"/>
<evidence type="ECO:0000313" key="2">
    <source>
        <dbReference type="Proteomes" id="UP000243232"/>
    </source>
</evidence>
<dbReference type="Proteomes" id="UP000243232">
    <property type="component" value="Chromosome I"/>
</dbReference>
<protein>
    <submittedName>
        <fullName evidence="1">Uncharacterized protein</fullName>
    </submittedName>
</protein>
<name>A0A1H2G2U8_9PSED</name>
<evidence type="ECO:0000313" key="1">
    <source>
        <dbReference type="EMBL" id="SDU13855.1"/>
    </source>
</evidence>